<evidence type="ECO:0000256" key="1">
    <source>
        <dbReference type="SAM" id="MobiDB-lite"/>
    </source>
</evidence>
<organism evidence="2 3">
    <name type="scientific">Solihabitans fulvus</name>
    <dbReference type="NCBI Taxonomy" id="1892852"/>
    <lineage>
        <taxon>Bacteria</taxon>
        <taxon>Bacillati</taxon>
        <taxon>Actinomycetota</taxon>
        <taxon>Actinomycetes</taxon>
        <taxon>Pseudonocardiales</taxon>
        <taxon>Pseudonocardiaceae</taxon>
        <taxon>Solihabitans</taxon>
    </lineage>
</organism>
<keyword evidence="3" id="KW-1185">Reference proteome</keyword>
<name>A0A5B2WZT3_9PSEU</name>
<dbReference type="RefSeq" id="WP_149852490.1">
    <property type="nucleotide sequence ID" value="NZ_VUOB01000051.1"/>
</dbReference>
<protein>
    <submittedName>
        <fullName evidence="2">Uncharacterized protein</fullName>
    </submittedName>
</protein>
<dbReference type="EMBL" id="VUOB01000051">
    <property type="protein sequence ID" value="KAA2256548.1"/>
    <property type="molecule type" value="Genomic_DNA"/>
</dbReference>
<proteinExistence type="predicted"/>
<feature type="region of interest" description="Disordered" evidence="1">
    <location>
        <begin position="91"/>
        <end position="140"/>
    </location>
</feature>
<dbReference type="Proteomes" id="UP000323454">
    <property type="component" value="Unassembled WGS sequence"/>
</dbReference>
<reference evidence="2 3" key="1">
    <citation type="submission" date="2019-09" db="EMBL/GenBank/DDBJ databases">
        <title>Goodfellowia gen. nov., a new genus of the Pseudonocardineae related to Actinoalloteichus, containing Goodfellowia coeruleoviolacea gen. nov., comb. nov. gen. nov., comb. nov.</title>
        <authorList>
            <person name="Labeda D."/>
        </authorList>
    </citation>
    <scope>NUCLEOTIDE SEQUENCE [LARGE SCALE GENOMIC DNA]</scope>
    <source>
        <strain evidence="2 3">AN110305</strain>
    </source>
</reference>
<evidence type="ECO:0000313" key="2">
    <source>
        <dbReference type="EMBL" id="KAA2256548.1"/>
    </source>
</evidence>
<reference evidence="2 3" key="2">
    <citation type="submission" date="2019-09" db="EMBL/GenBank/DDBJ databases">
        <authorList>
            <person name="Jin C."/>
        </authorList>
    </citation>
    <scope>NUCLEOTIDE SEQUENCE [LARGE SCALE GENOMIC DNA]</scope>
    <source>
        <strain evidence="2 3">AN110305</strain>
    </source>
</reference>
<feature type="compositionally biased region" description="Low complexity" evidence="1">
    <location>
        <begin position="102"/>
        <end position="117"/>
    </location>
</feature>
<evidence type="ECO:0000313" key="3">
    <source>
        <dbReference type="Proteomes" id="UP000323454"/>
    </source>
</evidence>
<sequence length="140" mass="15029">MTDKPSDQGLTEELRLLLTAVADRAQPWLQRVATAAEPSESGESGQHDARTCGWCPLCAGMALLRGERPELAAKAAEHAVGLLTVLRAALREPAREPRSPQADGAPAEEPATAAQQDSPRVQRIEVRRRAETPGDRETGC</sequence>
<feature type="region of interest" description="Disordered" evidence="1">
    <location>
        <begin position="32"/>
        <end position="51"/>
    </location>
</feature>
<feature type="compositionally biased region" description="Basic and acidic residues" evidence="1">
    <location>
        <begin position="120"/>
        <end position="140"/>
    </location>
</feature>
<accession>A0A5B2WZT3</accession>
<gene>
    <name evidence="2" type="ORF">F0L68_26300</name>
</gene>
<dbReference type="AlphaFoldDB" id="A0A5B2WZT3"/>
<dbReference type="OrthoDB" id="5196858at2"/>
<comment type="caution">
    <text evidence="2">The sequence shown here is derived from an EMBL/GenBank/DDBJ whole genome shotgun (WGS) entry which is preliminary data.</text>
</comment>